<feature type="transmembrane region" description="Helical" evidence="6">
    <location>
        <begin position="107"/>
        <end position="132"/>
    </location>
</feature>
<evidence type="ECO:0000313" key="8">
    <source>
        <dbReference type="EMBL" id="PQJ28076.1"/>
    </source>
</evidence>
<evidence type="ECO:0000256" key="3">
    <source>
        <dbReference type="ARBA" id="ARBA00022989"/>
    </source>
</evidence>
<keyword evidence="2 6" id="KW-0812">Transmembrane</keyword>
<feature type="transmembrane region" description="Helical" evidence="6">
    <location>
        <begin position="527"/>
        <end position="548"/>
    </location>
</feature>
<organism evidence="8 9">
    <name type="scientific">Rubritalea profundi</name>
    <dbReference type="NCBI Taxonomy" id="1658618"/>
    <lineage>
        <taxon>Bacteria</taxon>
        <taxon>Pseudomonadati</taxon>
        <taxon>Verrucomicrobiota</taxon>
        <taxon>Verrucomicrobiia</taxon>
        <taxon>Verrucomicrobiales</taxon>
        <taxon>Rubritaleaceae</taxon>
        <taxon>Rubritalea</taxon>
    </lineage>
</organism>
<evidence type="ECO:0000313" key="9">
    <source>
        <dbReference type="Proteomes" id="UP000239907"/>
    </source>
</evidence>
<feature type="compositionally biased region" description="Basic and acidic residues" evidence="5">
    <location>
        <begin position="460"/>
        <end position="482"/>
    </location>
</feature>
<feature type="transmembrane region" description="Helical" evidence="6">
    <location>
        <begin position="29"/>
        <end position="48"/>
    </location>
</feature>
<dbReference type="GO" id="GO:0016020">
    <property type="term" value="C:membrane"/>
    <property type="evidence" value="ECO:0007669"/>
    <property type="project" value="UniProtKB-SubCell"/>
</dbReference>
<evidence type="ECO:0000259" key="7">
    <source>
        <dbReference type="Pfam" id="PF04932"/>
    </source>
</evidence>
<feature type="transmembrane region" description="Helical" evidence="6">
    <location>
        <begin position="203"/>
        <end position="223"/>
    </location>
</feature>
<evidence type="ECO:0000256" key="6">
    <source>
        <dbReference type="SAM" id="Phobius"/>
    </source>
</evidence>
<keyword evidence="3 6" id="KW-1133">Transmembrane helix</keyword>
<keyword evidence="9" id="KW-1185">Reference proteome</keyword>
<dbReference type="OrthoDB" id="186962at2"/>
<dbReference type="SUPFAM" id="SSF48452">
    <property type="entry name" value="TPR-like"/>
    <property type="match status" value="1"/>
</dbReference>
<feature type="transmembrane region" description="Helical" evidence="6">
    <location>
        <begin position="7"/>
        <end position="23"/>
    </location>
</feature>
<evidence type="ECO:0000256" key="5">
    <source>
        <dbReference type="SAM" id="MobiDB-lite"/>
    </source>
</evidence>
<feature type="transmembrane region" description="Helical" evidence="6">
    <location>
        <begin position="390"/>
        <end position="406"/>
    </location>
</feature>
<protein>
    <recommendedName>
        <fullName evidence="7">O-antigen ligase-related domain-containing protein</fullName>
    </recommendedName>
</protein>
<evidence type="ECO:0000256" key="2">
    <source>
        <dbReference type="ARBA" id="ARBA00022692"/>
    </source>
</evidence>
<dbReference type="PANTHER" id="PTHR37422">
    <property type="entry name" value="TEICHURONIC ACID BIOSYNTHESIS PROTEIN TUAE"/>
    <property type="match status" value="1"/>
</dbReference>
<evidence type="ECO:0000256" key="1">
    <source>
        <dbReference type="ARBA" id="ARBA00004141"/>
    </source>
</evidence>
<dbReference type="EMBL" id="MQWA01000001">
    <property type="protein sequence ID" value="PQJ28076.1"/>
    <property type="molecule type" value="Genomic_DNA"/>
</dbReference>
<reference evidence="8 9" key="1">
    <citation type="submission" date="2016-12" db="EMBL/GenBank/DDBJ databases">
        <title>Study of bacterial adaptation to deep sea.</title>
        <authorList>
            <person name="Song J."/>
            <person name="Yoshizawa S."/>
            <person name="Kogure K."/>
        </authorList>
    </citation>
    <scope>NUCLEOTIDE SEQUENCE [LARGE SCALE GENOMIC DNA]</scope>
    <source>
        <strain evidence="8 9">SAORIC-165</strain>
    </source>
</reference>
<feature type="compositionally biased region" description="Basic and acidic residues" evidence="5">
    <location>
        <begin position="409"/>
        <end position="450"/>
    </location>
</feature>
<feature type="transmembrane region" description="Helical" evidence="6">
    <location>
        <begin position="365"/>
        <end position="384"/>
    </location>
</feature>
<comment type="caution">
    <text evidence="8">The sequence shown here is derived from an EMBL/GenBank/DDBJ whole genome shotgun (WGS) entry which is preliminary data.</text>
</comment>
<feature type="region of interest" description="Disordered" evidence="5">
    <location>
        <begin position="409"/>
        <end position="520"/>
    </location>
</feature>
<feature type="compositionally biased region" description="Basic and acidic residues" evidence="5">
    <location>
        <begin position="493"/>
        <end position="520"/>
    </location>
</feature>
<feature type="transmembrane region" description="Helical" evidence="6">
    <location>
        <begin position="235"/>
        <end position="257"/>
    </location>
</feature>
<feature type="transmembrane region" description="Helical" evidence="6">
    <location>
        <begin position="55"/>
        <end position="72"/>
    </location>
</feature>
<dbReference type="InterPro" id="IPR007016">
    <property type="entry name" value="O-antigen_ligase-rel_domated"/>
</dbReference>
<keyword evidence="4 6" id="KW-0472">Membrane</keyword>
<feature type="transmembrane region" description="Helical" evidence="6">
    <location>
        <begin position="180"/>
        <end position="197"/>
    </location>
</feature>
<dbReference type="Pfam" id="PF04932">
    <property type="entry name" value="Wzy_C"/>
    <property type="match status" value="1"/>
</dbReference>
<dbReference type="InterPro" id="IPR051533">
    <property type="entry name" value="WaaL-like"/>
</dbReference>
<dbReference type="Gene3D" id="1.25.40.10">
    <property type="entry name" value="Tetratricopeptide repeat domain"/>
    <property type="match status" value="1"/>
</dbReference>
<dbReference type="InterPro" id="IPR011990">
    <property type="entry name" value="TPR-like_helical_dom_sf"/>
</dbReference>
<feature type="transmembrane region" description="Helical" evidence="6">
    <location>
        <begin position="152"/>
        <end position="173"/>
    </location>
</feature>
<dbReference type="AlphaFoldDB" id="A0A2S7TZA4"/>
<dbReference type="PANTHER" id="PTHR37422:SF13">
    <property type="entry name" value="LIPOPOLYSACCHARIDE BIOSYNTHESIS PROTEIN PA4999-RELATED"/>
    <property type="match status" value="1"/>
</dbReference>
<feature type="transmembrane region" description="Helical" evidence="6">
    <location>
        <begin position="78"/>
        <end position="95"/>
    </location>
</feature>
<gene>
    <name evidence="8" type="ORF">BSZ32_05870</name>
</gene>
<accession>A0A2S7TZA4</accession>
<comment type="subcellular location">
    <subcellularLocation>
        <location evidence="1">Membrane</location>
        <topology evidence="1">Multi-pass membrane protein</topology>
    </subcellularLocation>
</comment>
<sequence>MQIIGKIVGLIALAIVVSCGLTLSWPLLALSVFCVALIGLLLVVGGHSDVRLKRVDWLVLCVIGYFSYRMFFSPVWDLAKEDLMLMAGGVIVYYLSRLRWPSRGWAIVFSSCVVVNLMVYILQMTGVVVWLPLGLVDEFTSQTASFGLFQDYGALGNAMAVISVVLFSFAHCARHVGKRLRWIVGLISVLALVLVFFSGSRSAVISVAMAGGVMVPVLWLRTAGLDVHLRRRARLLLAGGACCAAVLAASLSLMTFAERDGKVLQTGVATESNIRQGYWGMAVDQWQQAPVLGQGARTYSYKSNEFWEGILASHEASPEFVHNEYLQVLADYGLVGLVMLLILLGTHWFIALRSLLLEDKVSRRSWMRLAGLLGVTVVMVHSFTDFPLRLPFNMFLATVCLGWCAGGEERGKRKEGNKERGERLKEKGQDDGGEVRGERLKEKGARKSSEFRVQCSDLGDGTKKNKERGERLEGKGVRKSSEFRVQCSDVDDETKKNKERGERLKEKGQGDGTKKNKERGERIKDRGLAVVLMLFSAGVAVFAGREVWAAAPLLVEKQAREGGAWSPVGHEGLLESYTLANERSADFRRSQRIAQIYHLNYAQGDETALVMAEMFYKESLGRHPYNPVPLLNLANLYRDAGRYAAAEIYYDRAEPYVAARDWSFKYYTHLSELKIAQGERAYAKGEFDAADLFLAEASETAMSGQSASQPRQQIQRDCYVARVRMAVEQGEYEKTDALWAEARKQVKPWILREKEAMVYLVLGNAYFEAASAEWKERKPELAKQLFLKAQKFYKRDVSIRNGVADEKRDERFEFAEKALEVLKAGGF</sequence>
<dbReference type="Proteomes" id="UP000239907">
    <property type="component" value="Unassembled WGS sequence"/>
</dbReference>
<name>A0A2S7TZA4_9BACT</name>
<proteinExistence type="predicted"/>
<evidence type="ECO:0000256" key="4">
    <source>
        <dbReference type="ARBA" id="ARBA00023136"/>
    </source>
</evidence>
<feature type="domain" description="O-antigen ligase-related" evidence="7">
    <location>
        <begin position="187"/>
        <end position="341"/>
    </location>
</feature>
<feature type="transmembrane region" description="Helical" evidence="6">
    <location>
        <begin position="332"/>
        <end position="353"/>
    </location>
</feature>
<dbReference type="PROSITE" id="PS51257">
    <property type="entry name" value="PROKAR_LIPOPROTEIN"/>
    <property type="match status" value="1"/>
</dbReference>